<gene>
    <name evidence="2" type="ORF">EDM22_09970</name>
</gene>
<evidence type="ECO:0000259" key="1">
    <source>
        <dbReference type="PROSITE" id="PS51352"/>
    </source>
</evidence>
<evidence type="ECO:0000313" key="3">
    <source>
        <dbReference type="Proteomes" id="UP000275048"/>
    </source>
</evidence>
<name>A0A3M8AFH5_9MICO</name>
<evidence type="ECO:0000313" key="2">
    <source>
        <dbReference type="EMBL" id="RNB49317.1"/>
    </source>
</evidence>
<proteinExistence type="predicted"/>
<dbReference type="AlphaFoldDB" id="A0A3M8AFH5"/>
<dbReference type="InterPro" id="IPR013766">
    <property type="entry name" value="Thioredoxin_domain"/>
</dbReference>
<feature type="domain" description="Thioredoxin" evidence="1">
    <location>
        <begin position="29"/>
        <end position="151"/>
    </location>
</feature>
<dbReference type="InterPro" id="IPR036249">
    <property type="entry name" value="Thioredoxin-like_sf"/>
</dbReference>
<organism evidence="2 3">
    <name type="scientific">Agromyces tardus</name>
    <dbReference type="NCBI Taxonomy" id="2583849"/>
    <lineage>
        <taxon>Bacteria</taxon>
        <taxon>Bacillati</taxon>
        <taxon>Actinomycetota</taxon>
        <taxon>Actinomycetes</taxon>
        <taxon>Micrococcales</taxon>
        <taxon>Microbacteriaceae</taxon>
        <taxon>Agromyces</taxon>
    </lineage>
</organism>
<dbReference type="EMBL" id="RHHB01000016">
    <property type="protein sequence ID" value="RNB49317.1"/>
    <property type="molecule type" value="Genomic_DNA"/>
</dbReference>
<dbReference type="Proteomes" id="UP000275048">
    <property type="component" value="Unassembled WGS sequence"/>
</dbReference>
<sequence>MDPLAGLVALVALPVLATVAGLAWRARQGHVRRSAPPVAGAADAAGTASTVTALGLDPAALGDRVTLVQFSTEFCSRCPATARELTAIAGDYEGVRHVEIDLTRDAALADRFHVTQTPTTLVLDARGEQTARIGGAPRTREVRELLDSITRRTRVAS</sequence>
<dbReference type="PROSITE" id="PS51352">
    <property type="entry name" value="THIOREDOXIN_2"/>
    <property type="match status" value="1"/>
</dbReference>
<comment type="caution">
    <text evidence="2">The sequence shown here is derived from an EMBL/GenBank/DDBJ whole genome shotgun (WGS) entry which is preliminary data.</text>
</comment>
<dbReference type="Pfam" id="PF00085">
    <property type="entry name" value="Thioredoxin"/>
    <property type="match status" value="1"/>
</dbReference>
<keyword evidence="3" id="KW-1185">Reference proteome</keyword>
<dbReference type="Gene3D" id="3.40.30.10">
    <property type="entry name" value="Glutaredoxin"/>
    <property type="match status" value="1"/>
</dbReference>
<reference evidence="2 3" key="1">
    <citation type="submission" date="2018-10" db="EMBL/GenBank/DDBJ databases">
        <title>Isolation, diversity and antibacterial activity of antinobacteria from the wheat rhizosphere soil.</title>
        <authorList>
            <person name="Sun T."/>
        </authorList>
    </citation>
    <scope>NUCLEOTIDE SEQUENCE [LARGE SCALE GENOMIC DNA]</scope>
    <source>
        <strain evidence="2 3">SJ-23</strain>
    </source>
</reference>
<protein>
    <submittedName>
        <fullName evidence="2">Thioredoxin</fullName>
    </submittedName>
</protein>
<dbReference type="SUPFAM" id="SSF52833">
    <property type="entry name" value="Thioredoxin-like"/>
    <property type="match status" value="1"/>
</dbReference>
<dbReference type="RefSeq" id="WP_122936902.1">
    <property type="nucleotide sequence ID" value="NZ_JBHSNT010000100.1"/>
</dbReference>
<dbReference type="CDD" id="cd02947">
    <property type="entry name" value="TRX_family"/>
    <property type="match status" value="1"/>
</dbReference>
<dbReference type="OrthoDB" id="1495530at2"/>
<accession>A0A3M8AFH5</accession>